<gene>
    <name evidence="4" type="primary">SPACA7</name>
</gene>
<dbReference type="Pfam" id="PF15307">
    <property type="entry name" value="SPACA7"/>
    <property type="match status" value="1"/>
</dbReference>
<feature type="chain" id="PRO_5046690920" evidence="2">
    <location>
        <begin position="20"/>
        <end position="200"/>
    </location>
</feature>
<evidence type="ECO:0000313" key="3">
    <source>
        <dbReference type="Proteomes" id="UP001652640"/>
    </source>
</evidence>
<name>A0ABM4II49_ODOVR</name>
<evidence type="ECO:0000313" key="4">
    <source>
        <dbReference type="RefSeq" id="XP_070327496.1"/>
    </source>
</evidence>
<protein>
    <submittedName>
        <fullName evidence="4">Sperm acrosome-associated protein 7 isoform X2</fullName>
    </submittedName>
</protein>
<dbReference type="InterPro" id="IPR029301">
    <property type="entry name" value="SPACA7"/>
</dbReference>
<reference evidence="3" key="1">
    <citation type="journal article" date="2022" name="J. Hered.">
        <title>A De Novo Chromosome-Level Genome Assembly of the White-Tailed Deer, Odocoileus Virginianus.</title>
        <authorList>
            <person name="London E.W."/>
            <person name="Roca A.L."/>
            <person name="Novakofski J.E."/>
            <person name="Mateus-Pinilla N.E."/>
        </authorList>
    </citation>
    <scope>NUCLEOTIDE SEQUENCE [LARGE SCALE GENOMIC DNA]</scope>
</reference>
<dbReference type="Proteomes" id="UP001652640">
    <property type="component" value="Chromosome 8"/>
</dbReference>
<evidence type="ECO:0000256" key="2">
    <source>
        <dbReference type="SAM" id="SignalP"/>
    </source>
</evidence>
<feature type="region of interest" description="Disordered" evidence="1">
    <location>
        <begin position="120"/>
        <end position="157"/>
    </location>
</feature>
<feature type="signal peptide" evidence="2">
    <location>
        <begin position="1"/>
        <end position="19"/>
    </location>
</feature>
<reference evidence="4" key="2">
    <citation type="submission" date="2025-08" db="UniProtKB">
        <authorList>
            <consortium name="RefSeq"/>
        </authorList>
    </citation>
    <scope>IDENTIFICATION</scope>
    <source>
        <tissue evidence="4">Tongue muscle</tissue>
    </source>
</reference>
<keyword evidence="2" id="KW-0732">Signal</keyword>
<dbReference type="RefSeq" id="XP_070327496.1">
    <property type="nucleotide sequence ID" value="XM_070471395.1"/>
</dbReference>
<evidence type="ECO:0000256" key="1">
    <source>
        <dbReference type="SAM" id="MobiDB-lite"/>
    </source>
</evidence>
<accession>A0ABM4II49</accession>
<proteinExistence type="predicted"/>
<organism evidence="3 4">
    <name type="scientific">Odocoileus virginianus</name>
    <name type="common">White-tailed deer</name>
    <dbReference type="NCBI Taxonomy" id="9874"/>
    <lineage>
        <taxon>Eukaryota</taxon>
        <taxon>Metazoa</taxon>
        <taxon>Chordata</taxon>
        <taxon>Craniata</taxon>
        <taxon>Vertebrata</taxon>
        <taxon>Euteleostomi</taxon>
        <taxon>Mammalia</taxon>
        <taxon>Eutheria</taxon>
        <taxon>Laurasiatheria</taxon>
        <taxon>Artiodactyla</taxon>
        <taxon>Ruminantia</taxon>
        <taxon>Pecora</taxon>
        <taxon>Cervidae</taxon>
        <taxon>Odocoileinae</taxon>
        <taxon>Odocoileus</taxon>
    </lineage>
</organism>
<keyword evidence="3" id="KW-1185">Reference proteome</keyword>
<dbReference type="GeneID" id="110137541"/>
<sequence>MAATTGVTLLVLLLCCGQGAELPPINLTSGTTTTTNNTKVQQDMLGVFDEILVQEMMESNRSSMSKIRNSGTTLSTRLLKEKNASIDESDQLSAGEGFHEFADVSPISLEAEDKILNEPSVDASHHTSGPEGYHESQISSGTADSLHGNGKKHPKTDQQLKQSVLDMILQNIGKSSVFIKKPETSKKIHLRRARRPASLL</sequence>